<evidence type="ECO:0000313" key="1">
    <source>
        <dbReference type="EMBL" id="SOR31258.1"/>
    </source>
</evidence>
<dbReference type="Pfam" id="PF20398">
    <property type="entry name" value="DUF6691"/>
    <property type="match status" value="1"/>
</dbReference>
<dbReference type="EMBL" id="LT962688">
    <property type="protein sequence ID" value="SOR31258.1"/>
    <property type="molecule type" value="Genomic_DNA"/>
</dbReference>
<dbReference type="Proteomes" id="UP000233769">
    <property type="component" value="Chromosome tk0001"/>
</dbReference>
<name>A0A2N9AVF6_METEX</name>
<organism evidence="1 2">
    <name type="scientific">Methylorubrum extorquens</name>
    <name type="common">Methylobacterium dichloromethanicum</name>
    <name type="synonym">Methylobacterium extorquens</name>
    <dbReference type="NCBI Taxonomy" id="408"/>
    <lineage>
        <taxon>Bacteria</taxon>
        <taxon>Pseudomonadati</taxon>
        <taxon>Pseudomonadota</taxon>
        <taxon>Alphaproteobacteria</taxon>
        <taxon>Hyphomicrobiales</taxon>
        <taxon>Methylobacteriaceae</taxon>
        <taxon>Methylorubrum</taxon>
    </lineage>
</organism>
<accession>A0A2N9AVF6</accession>
<dbReference type="AlphaFoldDB" id="A0A2N9AVF6"/>
<dbReference type="InterPro" id="IPR046513">
    <property type="entry name" value="DUF6691"/>
</dbReference>
<evidence type="ECO:0000313" key="2">
    <source>
        <dbReference type="Proteomes" id="UP000233769"/>
    </source>
</evidence>
<proteinExistence type="predicted"/>
<sequence length="82" mass="8472">MAGLVLALSGMMSPGKVLGFVDVAGECDPSLAFVHARVVDISALSYRLTARMAQLSLPPRFEVPTNPKPDGCLIGGALFGIG</sequence>
<protein>
    <submittedName>
        <fullName evidence="1">Uncharacterized protein</fullName>
    </submittedName>
</protein>
<reference evidence="2" key="1">
    <citation type="submission" date="2017-10" db="EMBL/GenBank/DDBJ databases">
        <authorList>
            <person name="Regsiter A."/>
            <person name="William W."/>
        </authorList>
    </citation>
    <scope>NUCLEOTIDE SEQUENCE [LARGE SCALE GENOMIC DNA]</scope>
</reference>
<gene>
    <name evidence="1" type="ORF">TK0001_4656</name>
</gene>